<dbReference type="STRING" id="334426.A0A0R3PZ34"/>
<feature type="domain" description="Peptidase A1" evidence="2">
    <location>
        <begin position="5"/>
        <end position="129"/>
    </location>
</feature>
<evidence type="ECO:0000313" key="4">
    <source>
        <dbReference type="Proteomes" id="UP000267027"/>
    </source>
</evidence>
<name>A0A0R3PZ34_ANGCS</name>
<dbReference type="Pfam" id="PF00026">
    <property type="entry name" value="Asp"/>
    <property type="match status" value="2"/>
</dbReference>
<dbReference type="InterPro" id="IPR033121">
    <property type="entry name" value="PEPTIDASE_A1"/>
</dbReference>
<accession>A0A0R3PZ34</accession>
<dbReference type="Proteomes" id="UP000267027">
    <property type="component" value="Unassembled WGS sequence"/>
</dbReference>
<dbReference type="OrthoDB" id="771136at2759"/>
<evidence type="ECO:0000313" key="5">
    <source>
        <dbReference type="WBParaSite" id="ACOC_0001176901-mRNA-1"/>
    </source>
</evidence>
<protein>
    <submittedName>
        <fullName evidence="5">Peptidase A1 domain-containing protein</fullName>
    </submittedName>
</protein>
<dbReference type="CDD" id="cd05471">
    <property type="entry name" value="pepsin_like"/>
    <property type="match status" value="1"/>
</dbReference>
<keyword evidence="4" id="KW-1185">Reference proteome</keyword>
<dbReference type="GO" id="GO:0005764">
    <property type="term" value="C:lysosome"/>
    <property type="evidence" value="ECO:0007669"/>
    <property type="project" value="TreeGrafter"/>
</dbReference>
<gene>
    <name evidence="3" type="ORF">ACOC_LOCUS11770</name>
</gene>
<dbReference type="Gene3D" id="2.40.70.10">
    <property type="entry name" value="Acid Proteases"/>
    <property type="match status" value="2"/>
</dbReference>
<dbReference type="AlphaFoldDB" id="A0A0R3PZ34"/>
<dbReference type="InterPro" id="IPR001461">
    <property type="entry name" value="Aspartic_peptidase_A1"/>
</dbReference>
<dbReference type="PANTHER" id="PTHR47966">
    <property type="entry name" value="BETA-SITE APP-CLEAVING ENZYME, ISOFORM A-RELATED"/>
    <property type="match status" value="1"/>
</dbReference>
<dbReference type="WBParaSite" id="ACOC_0001176901-mRNA-1">
    <property type="protein sequence ID" value="ACOC_0001176901-mRNA-1"/>
    <property type="gene ID" value="ACOC_0001176901"/>
</dbReference>
<dbReference type="InterPro" id="IPR021109">
    <property type="entry name" value="Peptidase_aspartic_dom_sf"/>
</dbReference>
<evidence type="ECO:0000313" key="3">
    <source>
        <dbReference type="EMBL" id="VDM63355.1"/>
    </source>
</evidence>
<evidence type="ECO:0000256" key="1">
    <source>
        <dbReference type="ARBA" id="ARBA00007447"/>
    </source>
</evidence>
<organism evidence="5">
    <name type="scientific">Angiostrongylus costaricensis</name>
    <name type="common">Nematode worm</name>
    <dbReference type="NCBI Taxonomy" id="334426"/>
    <lineage>
        <taxon>Eukaryota</taxon>
        <taxon>Metazoa</taxon>
        <taxon>Ecdysozoa</taxon>
        <taxon>Nematoda</taxon>
        <taxon>Chromadorea</taxon>
        <taxon>Rhabditida</taxon>
        <taxon>Rhabditina</taxon>
        <taxon>Rhabditomorpha</taxon>
        <taxon>Strongyloidea</taxon>
        <taxon>Metastrongylidae</taxon>
        <taxon>Angiostrongylus</taxon>
    </lineage>
</organism>
<dbReference type="GO" id="GO:0004190">
    <property type="term" value="F:aspartic-type endopeptidase activity"/>
    <property type="evidence" value="ECO:0007669"/>
    <property type="project" value="InterPro"/>
</dbReference>
<reference evidence="5" key="1">
    <citation type="submission" date="2017-02" db="UniProtKB">
        <authorList>
            <consortium name="WormBaseParasite"/>
        </authorList>
    </citation>
    <scope>IDENTIFICATION</scope>
</reference>
<dbReference type="InterPro" id="IPR034164">
    <property type="entry name" value="Pepsin-like_dom"/>
</dbReference>
<reference evidence="3 4" key="2">
    <citation type="submission" date="2018-11" db="EMBL/GenBank/DDBJ databases">
        <authorList>
            <consortium name="Pathogen Informatics"/>
        </authorList>
    </citation>
    <scope>NUCLEOTIDE SEQUENCE [LARGE SCALE GENOMIC DNA]</scope>
    <source>
        <strain evidence="3 4">Costa Rica</strain>
    </source>
</reference>
<dbReference type="PANTHER" id="PTHR47966:SF8">
    <property type="entry name" value="ASPARTIC PROTEASE 1-RELATED"/>
    <property type="match status" value="1"/>
</dbReference>
<evidence type="ECO:0000259" key="2">
    <source>
        <dbReference type="Pfam" id="PF00026"/>
    </source>
</evidence>
<comment type="similarity">
    <text evidence="1">Belongs to the peptidase A1 family.</text>
</comment>
<dbReference type="EMBL" id="UYYA01004786">
    <property type="protein sequence ID" value="VDM63355.1"/>
    <property type="molecule type" value="Genomic_DNA"/>
</dbReference>
<feature type="domain" description="Peptidase A1" evidence="2">
    <location>
        <begin position="148"/>
        <end position="209"/>
    </location>
</feature>
<sequence length="211" mass="23533">MSQLADTGMANVWVFDAGWRFVACRGLPGTNYTRKRFNTRKSSTFTNMAKPIYPRHGAGCCSDVSQGTQQGFFLVTEADDVFSYLPIDGVLGLAWPALFVGEVTAPIQNIVSTLESPFFTIRRNDSYLSSGFFYVYDTFTCTSVPNKIVISDTGITWIGAPRNIINGVVNQTGAKYDTLNHFYTFDCTTMSTQPDLVFTFNDIKYNVFAEE</sequence>
<dbReference type="GO" id="GO:0006508">
    <property type="term" value="P:proteolysis"/>
    <property type="evidence" value="ECO:0007669"/>
    <property type="project" value="InterPro"/>
</dbReference>
<dbReference type="SUPFAM" id="SSF50630">
    <property type="entry name" value="Acid proteases"/>
    <property type="match status" value="1"/>
</dbReference>
<proteinExistence type="inferred from homology"/>